<evidence type="ECO:0000313" key="3">
    <source>
        <dbReference type="EMBL" id="KAF6094758.1"/>
    </source>
</evidence>
<dbReference type="Gene3D" id="3.30.70.1820">
    <property type="entry name" value="L1 transposable element, RRM domain"/>
    <property type="match status" value="1"/>
</dbReference>
<dbReference type="EMBL" id="JABVXQ010000008">
    <property type="protein sequence ID" value="KAF6094758.1"/>
    <property type="molecule type" value="Genomic_DNA"/>
</dbReference>
<feature type="region of interest" description="Disordered" evidence="1">
    <location>
        <begin position="144"/>
        <end position="189"/>
    </location>
</feature>
<evidence type="ECO:0000259" key="2">
    <source>
        <dbReference type="Pfam" id="PF02994"/>
    </source>
</evidence>
<sequence length="189" mass="21736">MAQTELNTPESVFLSDQKIANLSDAQFKALVIRMLKQLVDFGHKLDEQMQTTIREMKENAQGTNSDGKKTGFQINGRDQKEERNNQTEKNEETRIQKNEERLRDLQDIFKHSNIQIIGVPEGEEENQQVEKLFEQIIKENFPNLAKELPGSPGSSESPKEFGPKEEHTKALHNIITQDKNGENFRSSKR</sequence>
<proteinExistence type="predicted"/>
<feature type="domain" description="L1 transposable element RRM" evidence="2">
    <location>
        <begin position="112"/>
        <end position="147"/>
    </location>
</feature>
<comment type="caution">
    <text evidence="3">The sequence shown here is derived from an EMBL/GenBank/DDBJ whole genome shotgun (WGS) entry which is preliminary data.</text>
</comment>
<protein>
    <recommendedName>
        <fullName evidence="2">L1 transposable element RRM domain-containing protein</fullName>
    </recommendedName>
</protein>
<dbReference type="AlphaFoldDB" id="A0A833ZE68"/>
<name>A0A833ZE68_9CHIR</name>
<accession>A0A833ZE68</accession>
<feature type="compositionally biased region" description="Low complexity" evidence="1">
    <location>
        <begin position="147"/>
        <end position="156"/>
    </location>
</feature>
<dbReference type="PANTHER" id="PTHR11505">
    <property type="entry name" value="L1 TRANSPOSABLE ELEMENT-RELATED"/>
    <property type="match status" value="1"/>
</dbReference>
<dbReference type="InterPro" id="IPR004244">
    <property type="entry name" value="Transposase_22"/>
</dbReference>
<evidence type="ECO:0000313" key="4">
    <source>
        <dbReference type="Proteomes" id="UP000664940"/>
    </source>
</evidence>
<feature type="compositionally biased region" description="Basic and acidic residues" evidence="1">
    <location>
        <begin position="77"/>
        <end position="94"/>
    </location>
</feature>
<feature type="compositionally biased region" description="Basic and acidic residues" evidence="1">
    <location>
        <begin position="157"/>
        <end position="169"/>
    </location>
</feature>
<evidence type="ECO:0000256" key="1">
    <source>
        <dbReference type="SAM" id="MobiDB-lite"/>
    </source>
</evidence>
<dbReference type="InterPro" id="IPR043636">
    <property type="entry name" value="L1_RRM_dom"/>
</dbReference>
<organism evidence="3 4">
    <name type="scientific">Phyllostomus discolor</name>
    <name type="common">pale spear-nosed bat</name>
    <dbReference type="NCBI Taxonomy" id="89673"/>
    <lineage>
        <taxon>Eukaryota</taxon>
        <taxon>Metazoa</taxon>
        <taxon>Chordata</taxon>
        <taxon>Craniata</taxon>
        <taxon>Vertebrata</taxon>
        <taxon>Euteleostomi</taxon>
        <taxon>Mammalia</taxon>
        <taxon>Eutheria</taxon>
        <taxon>Laurasiatheria</taxon>
        <taxon>Chiroptera</taxon>
        <taxon>Yangochiroptera</taxon>
        <taxon>Phyllostomidae</taxon>
        <taxon>Phyllostominae</taxon>
        <taxon>Phyllostomus</taxon>
    </lineage>
</organism>
<dbReference type="Proteomes" id="UP000664940">
    <property type="component" value="Unassembled WGS sequence"/>
</dbReference>
<dbReference type="Pfam" id="PF02994">
    <property type="entry name" value="Transposase_22"/>
    <property type="match status" value="1"/>
</dbReference>
<reference evidence="3 4" key="1">
    <citation type="journal article" date="2020" name="Nature">
        <title>Six reference-quality genomes reveal evolution of bat adaptations.</title>
        <authorList>
            <person name="Jebb D."/>
            <person name="Huang Z."/>
            <person name="Pippel M."/>
            <person name="Hughes G.M."/>
            <person name="Lavrichenko K."/>
            <person name="Devanna P."/>
            <person name="Winkler S."/>
            <person name="Jermiin L.S."/>
            <person name="Skirmuntt E.C."/>
            <person name="Katzourakis A."/>
            <person name="Burkitt-Gray L."/>
            <person name="Ray D.A."/>
            <person name="Sullivan K.A.M."/>
            <person name="Roscito J.G."/>
            <person name="Kirilenko B.M."/>
            <person name="Davalos L.M."/>
            <person name="Corthals A.P."/>
            <person name="Power M.L."/>
            <person name="Jones G."/>
            <person name="Ransome R.D."/>
            <person name="Dechmann D.K.N."/>
            <person name="Locatelli A.G."/>
            <person name="Puechmaille S.J."/>
            <person name="Fedrigo O."/>
            <person name="Jarvis E.D."/>
            <person name="Hiller M."/>
            <person name="Vernes S.C."/>
            <person name="Myers E.W."/>
            <person name="Teeling E.C."/>
        </authorList>
    </citation>
    <scope>NUCLEOTIDE SEQUENCE [LARGE SCALE GENOMIC DNA]</scope>
    <source>
        <strain evidence="3">Bat1K_MPI-CBG_1</strain>
    </source>
</reference>
<feature type="region of interest" description="Disordered" evidence="1">
    <location>
        <begin position="57"/>
        <end position="94"/>
    </location>
</feature>
<gene>
    <name evidence="3" type="ORF">HJG60_011856</name>
</gene>